<evidence type="ECO:0000313" key="2">
    <source>
        <dbReference type="WBParaSite" id="HPBE_0000097201-mRNA-1"/>
    </source>
</evidence>
<protein>
    <submittedName>
        <fullName evidence="2">RidA family protein</fullName>
    </submittedName>
</protein>
<dbReference type="Proteomes" id="UP000050761">
    <property type="component" value="Unassembled WGS sequence"/>
</dbReference>
<dbReference type="AlphaFoldDB" id="A0A183F480"/>
<evidence type="ECO:0000313" key="1">
    <source>
        <dbReference type="Proteomes" id="UP000050761"/>
    </source>
</evidence>
<sequence>LLGLPDQYITAGTMPLKTLDVGVINLELVYKEESREDLVD</sequence>
<name>A0A183F480_HELPZ</name>
<keyword evidence="1" id="KW-1185">Reference proteome</keyword>
<accession>A0A183F480</accession>
<reference evidence="2" key="1">
    <citation type="submission" date="2019-09" db="UniProtKB">
        <authorList>
            <consortium name="WormBaseParasite"/>
        </authorList>
    </citation>
    <scope>IDENTIFICATION</scope>
</reference>
<dbReference type="WBParaSite" id="HPBE_0000097201-mRNA-1">
    <property type="protein sequence ID" value="HPBE_0000097201-mRNA-1"/>
    <property type="gene ID" value="HPBE_0000097201"/>
</dbReference>
<proteinExistence type="predicted"/>
<organism evidence="1 2">
    <name type="scientific">Heligmosomoides polygyrus</name>
    <name type="common">Parasitic roundworm</name>
    <dbReference type="NCBI Taxonomy" id="6339"/>
    <lineage>
        <taxon>Eukaryota</taxon>
        <taxon>Metazoa</taxon>
        <taxon>Ecdysozoa</taxon>
        <taxon>Nematoda</taxon>
        <taxon>Chromadorea</taxon>
        <taxon>Rhabditida</taxon>
        <taxon>Rhabditina</taxon>
        <taxon>Rhabditomorpha</taxon>
        <taxon>Strongyloidea</taxon>
        <taxon>Heligmosomidae</taxon>
        <taxon>Heligmosomoides</taxon>
    </lineage>
</organism>